<proteinExistence type="predicted"/>
<dbReference type="InterPro" id="IPR010559">
    <property type="entry name" value="Sig_transdc_His_kin_internal"/>
</dbReference>
<sequence>MNTLNAEKSQLRQLVKIAIMTSPLIAIYTIMPMMLFISSLPQTEIVEMYISRFSYTVIFKALFWVSVVIFIHWMLNIWLFHLMDHQLKRRIHQYWKYFISYSFMFLVVMIIQKKRAEINPIDFGAFKYYPFIGATANNTFILIMYWLITSRYEKAKLELDKTRLELAQSVTQQEQLKNKIHPHFIFNALNTLKILIKREQKTAEEYLVRLSAYLRFSITETSKDLALIKDEIEFCQNYIELQKIRFANAIVFENDLPNTVQKTAYLPVVTLQSLAENAIKHNAFTSKNILKIQIKQNEDQSISFINNIIPKRNNEATTGTGLDNLKQRFQLLGIDTPTIHKNTLSNQFEVTFKTINK</sequence>
<evidence type="ECO:0000256" key="1">
    <source>
        <dbReference type="SAM" id="Coils"/>
    </source>
</evidence>
<gene>
    <name evidence="4" type="ORF">HGP29_24935</name>
</gene>
<keyword evidence="2" id="KW-1133">Transmembrane helix</keyword>
<organism evidence="4 5">
    <name type="scientific">Flammeovirga agarivorans</name>
    <dbReference type="NCBI Taxonomy" id="2726742"/>
    <lineage>
        <taxon>Bacteria</taxon>
        <taxon>Pseudomonadati</taxon>
        <taxon>Bacteroidota</taxon>
        <taxon>Cytophagia</taxon>
        <taxon>Cytophagales</taxon>
        <taxon>Flammeovirgaceae</taxon>
        <taxon>Flammeovirga</taxon>
    </lineage>
</organism>
<keyword evidence="2" id="KW-0472">Membrane</keyword>
<feature type="domain" description="Signal transduction histidine kinase internal region" evidence="3">
    <location>
        <begin position="172"/>
        <end position="249"/>
    </location>
</feature>
<dbReference type="PANTHER" id="PTHR34220:SF7">
    <property type="entry name" value="SENSOR HISTIDINE KINASE YPDA"/>
    <property type="match status" value="1"/>
</dbReference>
<keyword evidence="4" id="KW-0418">Kinase</keyword>
<dbReference type="PANTHER" id="PTHR34220">
    <property type="entry name" value="SENSOR HISTIDINE KINASE YPDA"/>
    <property type="match status" value="1"/>
</dbReference>
<reference evidence="4 5" key="1">
    <citation type="submission" date="2020-04" db="EMBL/GenBank/DDBJ databases">
        <title>Flammeovirga sp. SR4, a novel species isolated from seawater.</title>
        <authorList>
            <person name="Wang X."/>
        </authorList>
    </citation>
    <scope>NUCLEOTIDE SEQUENCE [LARGE SCALE GENOMIC DNA]</scope>
    <source>
        <strain evidence="4 5">SR4</strain>
    </source>
</reference>
<dbReference type="EMBL" id="JABAIL010000012">
    <property type="protein sequence ID" value="NLR94474.1"/>
    <property type="molecule type" value="Genomic_DNA"/>
</dbReference>
<keyword evidence="1" id="KW-0175">Coiled coil</keyword>
<dbReference type="RefSeq" id="WP_168885181.1">
    <property type="nucleotide sequence ID" value="NZ_JABAIL010000012.1"/>
</dbReference>
<feature type="transmembrane region" description="Helical" evidence="2">
    <location>
        <begin position="57"/>
        <end position="82"/>
    </location>
</feature>
<comment type="caution">
    <text evidence="4">The sequence shown here is derived from an EMBL/GenBank/DDBJ whole genome shotgun (WGS) entry which is preliminary data.</text>
</comment>
<accession>A0A7X8XYR5</accession>
<feature type="transmembrane region" description="Helical" evidence="2">
    <location>
        <begin position="94"/>
        <end position="111"/>
    </location>
</feature>
<evidence type="ECO:0000256" key="2">
    <source>
        <dbReference type="SAM" id="Phobius"/>
    </source>
</evidence>
<keyword evidence="2" id="KW-0812">Transmembrane</keyword>
<dbReference type="Pfam" id="PF06580">
    <property type="entry name" value="His_kinase"/>
    <property type="match status" value="1"/>
</dbReference>
<feature type="transmembrane region" description="Helical" evidence="2">
    <location>
        <begin position="131"/>
        <end position="148"/>
    </location>
</feature>
<dbReference type="GO" id="GO:0016020">
    <property type="term" value="C:membrane"/>
    <property type="evidence" value="ECO:0007669"/>
    <property type="project" value="InterPro"/>
</dbReference>
<keyword evidence="5" id="KW-1185">Reference proteome</keyword>
<evidence type="ECO:0000313" key="4">
    <source>
        <dbReference type="EMBL" id="NLR94474.1"/>
    </source>
</evidence>
<evidence type="ECO:0000313" key="5">
    <source>
        <dbReference type="Proteomes" id="UP000585050"/>
    </source>
</evidence>
<keyword evidence="4" id="KW-0808">Transferase</keyword>
<dbReference type="InterPro" id="IPR050640">
    <property type="entry name" value="Bact_2-comp_sensor_kinase"/>
</dbReference>
<protein>
    <submittedName>
        <fullName evidence="4">Histidine kinase</fullName>
    </submittedName>
</protein>
<dbReference type="GO" id="GO:0000155">
    <property type="term" value="F:phosphorelay sensor kinase activity"/>
    <property type="evidence" value="ECO:0007669"/>
    <property type="project" value="InterPro"/>
</dbReference>
<feature type="coiled-coil region" evidence="1">
    <location>
        <begin position="152"/>
        <end position="179"/>
    </location>
</feature>
<dbReference type="InterPro" id="IPR036890">
    <property type="entry name" value="HATPase_C_sf"/>
</dbReference>
<dbReference type="Proteomes" id="UP000585050">
    <property type="component" value="Unassembled WGS sequence"/>
</dbReference>
<name>A0A7X8XYR5_9BACT</name>
<dbReference type="Gene3D" id="3.30.565.10">
    <property type="entry name" value="Histidine kinase-like ATPase, C-terminal domain"/>
    <property type="match status" value="1"/>
</dbReference>
<evidence type="ECO:0000259" key="3">
    <source>
        <dbReference type="Pfam" id="PF06580"/>
    </source>
</evidence>
<dbReference type="AlphaFoldDB" id="A0A7X8XYR5"/>
<feature type="transmembrane region" description="Helical" evidence="2">
    <location>
        <begin position="17"/>
        <end position="37"/>
    </location>
</feature>